<dbReference type="STRING" id="1344416.A0A139A506"/>
<dbReference type="GO" id="GO:0090314">
    <property type="term" value="P:positive regulation of protein targeting to membrane"/>
    <property type="evidence" value="ECO:0007669"/>
    <property type="project" value="TreeGrafter"/>
</dbReference>
<protein>
    <recommendedName>
        <fullName evidence="1">C2CD5 C-terminal domain-containing protein</fullName>
    </recommendedName>
</protein>
<dbReference type="EMBL" id="KQ965794">
    <property type="protein sequence ID" value="KXS11897.1"/>
    <property type="molecule type" value="Genomic_DNA"/>
</dbReference>
<dbReference type="GO" id="GO:0005886">
    <property type="term" value="C:plasma membrane"/>
    <property type="evidence" value="ECO:0007669"/>
    <property type="project" value="TreeGrafter"/>
</dbReference>
<reference evidence="2 3" key="1">
    <citation type="journal article" date="2015" name="Genome Biol. Evol.">
        <title>Phylogenomic analyses indicate that early fungi evolved digesting cell walls of algal ancestors of land plants.</title>
        <authorList>
            <person name="Chang Y."/>
            <person name="Wang S."/>
            <person name="Sekimoto S."/>
            <person name="Aerts A.L."/>
            <person name="Choi C."/>
            <person name="Clum A."/>
            <person name="LaButti K.M."/>
            <person name="Lindquist E.A."/>
            <person name="Yee Ngan C."/>
            <person name="Ohm R.A."/>
            <person name="Salamov A.A."/>
            <person name="Grigoriev I.V."/>
            <person name="Spatafora J.W."/>
            <person name="Berbee M.L."/>
        </authorList>
    </citation>
    <scope>NUCLEOTIDE SEQUENCE [LARGE SCALE GENOMIC DNA]</scope>
    <source>
        <strain evidence="2 3">JEL478</strain>
    </source>
</reference>
<evidence type="ECO:0000313" key="2">
    <source>
        <dbReference type="EMBL" id="KXS11897.1"/>
    </source>
</evidence>
<dbReference type="GO" id="GO:0005544">
    <property type="term" value="F:calcium-dependent phospholipid binding"/>
    <property type="evidence" value="ECO:0007669"/>
    <property type="project" value="InterPro"/>
</dbReference>
<dbReference type="AlphaFoldDB" id="A0A139A506"/>
<dbReference type="PANTHER" id="PTHR37412:SF2">
    <property type="entry name" value="C2 DOMAIN-CONTAINING PROTEIN 5"/>
    <property type="match status" value="1"/>
</dbReference>
<name>A0A139A506_GONPJ</name>
<dbReference type="InterPro" id="IPR057815">
    <property type="entry name" value="C2CD5_C"/>
</dbReference>
<dbReference type="Proteomes" id="UP000070544">
    <property type="component" value="Unassembled WGS sequence"/>
</dbReference>
<dbReference type="InterPro" id="IPR038983">
    <property type="entry name" value="C2CD5"/>
</dbReference>
<dbReference type="InterPro" id="IPR035439">
    <property type="entry name" value="UPF0145_dom_sf"/>
</dbReference>
<organism evidence="2 3">
    <name type="scientific">Gonapodya prolifera (strain JEL478)</name>
    <name type="common">Monoblepharis prolifera</name>
    <dbReference type="NCBI Taxonomy" id="1344416"/>
    <lineage>
        <taxon>Eukaryota</taxon>
        <taxon>Fungi</taxon>
        <taxon>Fungi incertae sedis</taxon>
        <taxon>Chytridiomycota</taxon>
        <taxon>Chytridiomycota incertae sedis</taxon>
        <taxon>Monoblepharidomycetes</taxon>
        <taxon>Monoblepharidales</taxon>
        <taxon>Gonapodyaceae</taxon>
        <taxon>Gonapodya</taxon>
    </lineage>
</organism>
<gene>
    <name evidence="2" type="ORF">M427DRAFT_415971</name>
</gene>
<evidence type="ECO:0000313" key="3">
    <source>
        <dbReference type="Proteomes" id="UP000070544"/>
    </source>
</evidence>
<proteinExistence type="predicted"/>
<dbReference type="SUPFAM" id="SSF117782">
    <property type="entry name" value="YbjQ-like"/>
    <property type="match status" value="1"/>
</dbReference>
<dbReference type="GO" id="GO:0005509">
    <property type="term" value="F:calcium ion binding"/>
    <property type="evidence" value="ECO:0007669"/>
    <property type="project" value="TreeGrafter"/>
</dbReference>
<dbReference type="OrthoDB" id="419768at2759"/>
<feature type="domain" description="C2CD5 C-terminal" evidence="1">
    <location>
        <begin position="91"/>
        <end position="185"/>
    </location>
</feature>
<dbReference type="Pfam" id="PF23128">
    <property type="entry name" value="YbjQ_4"/>
    <property type="match status" value="1"/>
</dbReference>
<dbReference type="GO" id="GO:0010828">
    <property type="term" value="P:positive regulation of D-glucose transmembrane transport"/>
    <property type="evidence" value="ECO:0007669"/>
    <property type="project" value="TreeGrafter"/>
</dbReference>
<accession>A0A139A506</accession>
<dbReference type="GO" id="GO:0065002">
    <property type="term" value="P:intracellular protein transmembrane transport"/>
    <property type="evidence" value="ECO:0007669"/>
    <property type="project" value="TreeGrafter"/>
</dbReference>
<dbReference type="PANTHER" id="PTHR37412">
    <property type="entry name" value="C2 DOMAIN-CONTAINING PROTEIN 5"/>
    <property type="match status" value="1"/>
</dbReference>
<sequence length="198" mass="21538">MIRLSAVVFGQITDAASHPIPRMMSYPTPEYPFDTIPSTMTSHVRSTGSLGVLSDTISDPNVSQKVAISSVESALRLVREPFVGDSSYVEITTMSYIPGTVIERHIGRLCLHFVKESHMDYEPVLGGMASFANGFVTECFAIARSHAAALGGTAIIGFRLDQAVFFENLKNVAYSLISVSGDVVVAQLKYRKRCVQTV</sequence>
<evidence type="ECO:0000259" key="1">
    <source>
        <dbReference type="Pfam" id="PF23128"/>
    </source>
</evidence>
<keyword evidence="3" id="KW-1185">Reference proteome</keyword>
<dbReference type="GO" id="GO:0072659">
    <property type="term" value="P:protein localization to plasma membrane"/>
    <property type="evidence" value="ECO:0007669"/>
    <property type="project" value="TreeGrafter"/>
</dbReference>
<dbReference type="GO" id="GO:0031340">
    <property type="term" value="P:positive regulation of vesicle fusion"/>
    <property type="evidence" value="ECO:0007669"/>
    <property type="project" value="TreeGrafter"/>
</dbReference>